<dbReference type="PROSITE" id="PS51257">
    <property type="entry name" value="PROKAR_LIPOPROTEIN"/>
    <property type="match status" value="1"/>
</dbReference>
<evidence type="ECO:0000313" key="4">
    <source>
        <dbReference type="Proteomes" id="UP000324701"/>
    </source>
</evidence>
<name>A0A5B1BRW9_MYCSI</name>
<dbReference type="InterPro" id="IPR041313">
    <property type="entry name" value="DUF5642"/>
</dbReference>
<keyword evidence="1" id="KW-0732">Signal</keyword>
<evidence type="ECO:0000259" key="2">
    <source>
        <dbReference type="Pfam" id="PF18702"/>
    </source>
</evidence>
<keyword evidence="4" id="KW-1185">Reference proteome</keyword>
<feature type="chain" id="PRO_5038511455" description="DUF5642 domain-containing protein" evidence="1">
    <location>
        <begin position="21"/>
        <end position="229"/>
    </location>
</feature>
<dbReference type="AlphaFoldDB" id="A0A5B1BRW9"/>
<organism evidence="3 4">
    <name type="scientific">Mycobacterium simiae</name>
    <name type="common">Mycobacterium habana</name>
    <dbReference type="NCBI Taxonomy" id="1784"/>
    <lineage>
        <taxon>Bacteria</taxon>
        <taxon>Bacillati</taxon>
        <taxon>Actinomycetota</taxon>
        <taxon>Actinomycetes</taxon>
        <taxon>Mycobacteriales</taxon>
        <taxon>Mycobacteriaceae</taxon>
        <taxon>Mycobacterium</taxon>
        <taxon>Mycobacterium simiae complex</taxon>
    </lineage>
</organism>
<sequence length="229" mass="23680">MRPFRMGVGVTLLVTACAHAPAPVRAPSASAPTPHPTTVTPANIKRISRELPPGYEITNVIPSAASPRAIWSLDVAATVQPAECAIMADPGSSGNGRSQSAQGVSGSGAGGIVNAVVVVVPSGPVLPAEHVVAGCTQWTMSDGHTTAAIRLIDPPRIEDAETLGMITDIRTSVESGTEISSQIYTFIAYLGQQHYAFTTLTTDPGSMRAPLPAQFAADLLVKTVSTLRS</sequence>
<feature type="domain" description="DUF5642" evidence="2">
    <location>
        <begin position="41"/>
        <end position="228"/>
    </location>
</feature>
<reference evidence="3 4" key="1">
    <citation type="submission" date="2019-09" db="EMBL/GenBank/DDBJ databases">
        <title>Report of infection by Mycobacterium simiae a patient suffering from pulmonary tuberculosis.</title>
        <authorList>
            <person name="Mohanty P.S."/>
            <person name="Bansal A.K."/>
            <person name="Singh H."/>
            <person name="Sharma S."/>
            <person name="Patil S.A."/>
            <person name="Upadhaya P."/>
            <person name="Singh P.K."/>
            <person name="Kumar D."/>
            <person name="Kumar S."/>
            <person name="Singh R.K."/>
            <person name="Chaudhary B."/>
        </authorList>
    </citation>
    <scope>NUCLEOTIDE SEQUENCE [LARGE SCALE GENOMIC DNA]</scope>
    <source>
        <strain evidence="3 4">JAL-560-SIM</strain>
    </source>
</reference>
<dbReference type="Pfam" id="PF18702">
    <property type="entry name" value="DUF5642"/>
    <property type="match status" value="1"/>
</dbReference>
<proteinExistence type="predicted"/>
<comment type="caution">
    <text evidence="3">The sequence shown here is derived from an EMBL/GenBank/DDBJ whole genome shotgun (WGS) entry which is preliminary data.</text>
</comment>
<feature type="signal peptide" evidence="1">
    <location>
        <begin position="1"/>
        <end position="20"/>
    </location>
</feature>
<accession>A0A5B1BRW9</accession>
<gene>
    <name evidence="3" type="ORF">F0Q45_03830</name>
</gene>
<evidence type="ECO:0000256" key="1">
    <source>
        <dbReference type="SAM" id="SignalP"/>
    </source>
</evidence>
<dbReference type="EMBL" id="VTZN01000012">
    <property type="protein sequence ID" value="KAA1251568.1"/>
    <property type="molecule type" value="Genomic_DNA"/>
</dbReference>
<protein>
    <recommendedName>
        <fullName evidence="2">DUF5642 domain-containing protein</fullName>
    </recommendedName>
</protein>
<dbReference type="Proteomes" id="UP000324701">
    <property type="component" value="Unassembled WGS sequence"/>
</dbReference>
<dbReference type="RefSeq" id="WP_149652661.1">
    <property type="nucleotide sequence ID" value="NZ_VTZN01000012.1"/>
</dbReference>
<evidence type="ECO:0000313" key="3">
    <source>
        <dbReference type="EMBL" id="KAA1251568.1"/>
    </source>
</evidence>
<dbReference type="OrthoDB" id="4641260at2"/>